<dbReference type="Pfam" id="PF03466">
    <property type="entry name" value="LysR_substrate"/>
    <property type="match status" value="1"/>
</dbReference>
<accession>A0ABY2SGU6</accession>
<comment type="similarity">
    <text evidence="1">Belongs to the LysR transcriptional regulatory family.</text>
</comment>
<protein>
    <submittedName>
        <fullName evidence="6">LysR family transcriptional regulator</fullName>
    </submittedName>
</protein>
<reference evidence="6 7" key="1">
    <citation type="submission" date="2019-04" db="EMBL/GenBank/DDBJ databases">
        <authorList>
            <person name="Li M."/>
            <person name="Gao C."/>
        </authorList>
    </citation>
    <scope>NUCLEOTIDE SEQUENCE [LARGE SCALE GENOMIC DNA]</scope>
    <source>
        <strain evidence="6 7">BGMRC 2031</strain>
    </source>
</reference>
<comment type="caution">
    <text evidence="6">The sequence shown here is derived from an EMBL/GenBank/DDBJ whole genome shotgun (WGS) entry which is preliminary data.</text>
</comment>
<sequence>MMDLLSHLRDLIAITDHGSLAAAAKMRGVAPSAVTASLQRLESYVGARLLLRSTRGLSLTLEGERFLEHCRRIIGDLDEAIDQVADAGRLKGIIRLTCINDFGRSRLSALIDGFQAHHSGVKFELSLDDEVINLIETGYDLALRTGPLTDSRLKARLILQAGRSVCASPAYWARHGKPRHPEELVEHNCLVLSRRGDPQHIWRFQDNNRELTVKVSGNRATNDGGLLRQWAIEGSGVVLKSDYDVADDLQAGNLETALETFQQTDVNLYAVHAAGRYPPRRVTAFIDYLVGMLLN</sequence>
<organism evidence="6 7">
    <name type="scientific">Martelella alba</name>
    <dbReference type="NCBI Taxonomy" id="2590451"/>
    <lineage>
        <taxon>Bacteria</taxon>
        <taxon>Pseudomonadati</taxon>
        <taxon>Pseudomonadota</taxon>
        <taxon>Alphaproteobacteria</taxon>
        <taxon>Hyphomicrobiales</taxon>
        <taxon>Aurantimonadaceae</taxon>
        <taxon>Martelella</taxon>
    </lineage>
</organism>
<keyword evidence="3" id="KW-0238">DNA-binding</keyword>
<evidence type="ECO:0000256" key="4">
    <source>
        <dbReference type="ARBA" id="ARBA00023163"/>
    </source>
</evidence>
<dbReference type="Pfam" id="PF00126">
    <property type="entry name" value="HTH_1"/>
    <property type="match status" value="1"/>
</dbReference>
<keyword evidence="4" id="KW-0804">Transcription</keyword>
<dbReference type="CDD" id="cd08422">
    <property type="entry name" value="PBP2_CrgA_like"/>
    <property type="match status" value="1"/>
</dbReference>
<dbReference type="InterPro" id="IPR005119">
    <property type="entry name" value="LysR_subst-bd"/>
</dbReference>
<dbReference type="Gene3D" id="3.40.190.290">
    <property type="match status" value="1"/>
</dbReference>
<proteinExistence type="inferred from homology"/>
<evidence type="ECO:0000313" key="6">
    <source>
        <dbReference type="EMBL" id="TKI03742.1"/>
    </source>
</evidence>
<dbReference type="PANTHER" id="PTHR30537">
    <property type="entry name" value="HTH-TYPE TRANSCRIPTIONAL REGULATOR"/>
    <property type="match status" value="1"/>
</dbReference>
<dbReference type="Gene3D" id="1.10.10.10">
    <property type="entry name" value="Winged helix-like DNA-binding domain superfamily/Winged helix DNA-binding domain"/>
    <property type="match status" value="1"/>
</dbReference>
<keyword evidence="2" id="KW-0805">Transcription regulation</keyword>
<evidence type="ECO:0000313" key="7">
    <source>
        <dbReference type="Proteomes" id="UP000305202"/>
    </source>
</evidence>
<dbReference type="PROSITE" id="PS50931">
    <property type="entry name" value="HTH_LYSR"/>
    <property type="match status" value="1"/>
</dbReference>
<gene>
    <name evidence="6" type="ORF">FCN80_20710</name>
</gene>
<evidence type="ECO:0000259" key="5">
    <source>
        <dbReference type="PROSITE" id="PS50931"/>
    </source>
</evidence>
<dbReference type="Proteomes" id="UP000305202">
    <property type="component" value="Unassembled WGS sequence"/>
</dbReference>
<dbReference type="SUPFAM" id="SSF53850">
    <property type="entry name" value="Periplasmic binding protein-like II"/>
    <property type="match status" value="1"/>
</dbReference>
<evidence type="ECO:0000256" key="1">
    <source>
        <dbReference type="ARBA" id="ARBA00009437"/>
    </source>
</evidence>
<evidence type="ECO:0000256" key="3">
    <source>
        <dbReference type="ARBA" id="ARBA00023125"/>
    </source>
</evidence>
<evidence type="ECO:0000256" key="2">
    <source>
        <dbReference type="ARBA" id="ARBA00023015"/>
    </source>
</evidence>
<dbReference type="EMBL" id="SZPQ01000039">
    <property type="protein sequence ID" value="TKI03742.1"/>
    <property type="molecule type" value="Genomic_DNA"/>
</dbReference>
<dbReference type="PANTHER" id="PTHR30537:SF5">
    <property type="entry name" value="HTH-TYPE TRANSCRIPTIONAL ACTIVATOR TTDR-RELATED"/>
    <property type="match status" value="1"/>
</dbReference>
<dbReference type="InterPro" id="IPR036390">
    <property type="entry name" value="WH_DNA-bd_sf"/>
</dbReference>
<name>A0ABY2SGU6_9HYPH</name>
<dbReference type="SUPFAM" id="SSF46785">
    <property type="entry name" value="Winged helix' DNA-binding domain"/>
    <property type="match status" value="1"/>
</dbReference>
<dbReference type="InterPro" id="IPR058163">
    <property type="entry name" value="LysR-type_TF_proteobact-type"/>
</dbReference>
<dbReference type="InterPro" id="IPR000847">
    <property type="entry name" value="LysR_HTH_N"/>
</dbReference>
<dbReference type="InterPro" id="IPR036388">
    <property type="entry name" value="WH-like_DNA-bd_sf"/>
</dbReference>
<keyword evidence="7" id="KW-1185">Reference proteome</keyword>
<feature type="domain" description="HTH lysR-type" evidence="5">
    <location>
        <begin position="3"/>
        <end position="60"/>
    </location>
</feature>